<keyword evidence="4" id="KW-1185">Reference proteome</keyword>
<dbReference type="EMBL" id="CAJFCW020000004">
    <property type="protein sequence ID" value="CAG9110180.1"/>
    <property type="molecule type" value="Genomic_DNA"/>
</dbReference>
<dbReference type="PROSITE" id="PS50106">
    <property type="entry name" value="PDZ"/>
    <property type="match status" value="1"/>
</dbReference>
<feature type="domain" description="PDZ" evidence="2">
    <location>
        <begin position="14"/>
        <end position="89"/>
    </location>
</feature>
<dbReference type="Proteomes" id="UP000614601">
    <property type="component" value="Unassembled WGS sequence"/>
</dbReference>
<gene>
    <name evidence="3" type="ORF">BOKJ2_LOCUS7572</name>
</gene>
<feature type="region of interest" description="Disordered" evidence="1">
    <location>
        <begin position="126"/>
        <end position="153"/>
    </location>
</feature>
<dbReference type="SUPFAM" id="SSF50156">
    <property type="entry name" value="PDZ domain-like"/>
    <property type="match status" value="1"/>
</dbReference>
<comment type="caution">
    <text evidence="3">The sequence shown here is derived from an EMBL/GenBank/DDBJ whole genome shotgun (WGS) entry which is preliminary data.</text>
</comment>
<name>A0A811KTM0_9BILA</name>
<accession>A0A811KTM0</accession>
<evidence type="ECO:0000256" key="1">
    <source>
        <dbReference type="SAM" id="MobiDB-lite"/>
    </source>
</evidence>
<protein>
    <recommendedName>
        <fullName evidence="2">PDZ domain-containing protein</fullName>
    </recommendedName>
</protein>
<dbReference type="OrthoDB" id="44841at2759"/>
<dbReference type="InterPro" id="IPR001478">
    <property type="entry name" value="PDZ"/>
</dbReference>
<evidence type="ECO:0000259" key="2">
    <source>
        <dbReference type="PROSITE" id="PS50106"/>
    </source>
</evidence>
<dbReference type="EMBL" id="CAJFDH010000004">
    <property type="protein sequence ID" value="CAD5218362.1"/>
    <property type="molecule type" value="Genomic_DNA"/>
</dbReference>
<reference evidence="3" key="1">
    <citation type="submission" date="2020-09" db="EMBL/GenBank/DDBJ databases">
        <authorList>
            <person name="Kikuchi T."/>
        </authorList>
    </citation>
    <scope>NUCLEOTIDE SEQUENCE</scope>
    <source>
        <strain evidence="3">SH1</strain>
    </source>
</reference>
<dbReference type="Proteomes" id="UP000783686">
    <property type="component" value="Unassembled WGS sequence"/>
</dbReference>
<dbReference type="SMART" id="SM00228">
    <property type="entry name" value="PDZ"/>
    <property type="match status" value="1"/>
</dbReference>
<evidence type="ECO:0000313" key="4">
    <source>
        <dbReference type="Proteomes" id="UP000614601"/>
    </source>
</evidence>
<evidence type="ECO:0000313" key="3">
    <source>
        <dbReference type="EMBL" id="CAD5218362.1"/>
    </source>
</evidence>
<proteinExistence type="predicted"/>
<dbReference type="Gene3D" id="2.30.42.10">
    <property type="match status" value="1"/>
</dbReference>
<dbReference type="AlphaFoldDB" id="A0A811KTM0"/>
<organism evidence="3 4">
    <name type="scientific">Bursaphelenchus okinawaensis</name>
    <dbReference type="NCBI Taxonomy" id="465554"/>
    <lineage>
        <taxon>Eukaryota</taxon>
        <taxon>Metazoa</taxon>
        <taxon>Ecdysozoa</taxon>
        <taxon>Nematoda</taxon>
        <taxon>Chromadorea</taxon>
        <taxon>Rhabditida</taxon>
        <taxon>Tylenchina</taxon>
        <taxon>Tylenchomorpha</taxon>
        <taxon>Aphelenchoidea</taxon>
        <taxon>Aphelenchoididae</taxon>
        <taxon>Bursaphelenchus</taxon>
    </lineage>
</organism>
<dbReference type="InterPro" id="IPR036034">
    <property type="entry name" value="PDZ_sf"/>
</dbReference>
<sequence>MASTETTQNLDVITVRMARLDFKTPWGFSVKPPRVIDKVQGGGLADRAGLQTGDYIDEIQSQSNPTFLKVSELINKQANDLELVVLREPTVTRIWKPNVTDRNVNSTINRSLNNNVKVSLEHHKLQPDQPRGFNSGPRQFGAPTAPSPMTKSDHSQVRSEVLKMINENNQRPYSQPKGLLPNCFCCGRSIV</sequence>